<dbReference type="Pfam" id="PF07980">
    <property type="entry name" value="SusD_RagB"/>
    <property type="match status" value="1"/>
</dbReference>
<keyword evidence="4" id="KW-0472">Membrane</keyword>
<comment type="caution">
    <text evidence="8">The sequence shown here is derived from an EMBL/GenBank/DDBJ whole genome shotgun (WGS) entry which is preliminary data.</text>
</comment>
<evidence type="ECO:0000256" key="1">
    <source>
        <dbReference type="ARBA" id="ARBA00004442"/>
    </source>
</evidence>
<comment type="subcellular location">
    <subcellularLocation>
        <location evidence="1">Cell outer membrane</location>
    </subcellularLocation>
</comment>
<dbReference type="SUPFAM" id="SSF48452">
    <property type="entry name" value="TPR-like"/>
    <property type="match status" value="1"/>
</dbReference>
<evidence type="ECO:0000313" key="9">
    <source>
        <dbReference type="Proteomes" id="UP000552864"/>
    </source>
</evidence>
<reference evidence="8 9" key="1">
    <citation type="submission" date="2020-04" db="EMBL/GenBank/DDBJ databases">
        <authorList>
            <person name="Yin C."/>
        </authorList>
    </citation>
    <scope>NUCLEOTIDE SEQUENCE [LARGE SCALE GENOMIC DNA]</scope>
    <source>
        <strain evidence="8 9">Ak56</strain>
    </source>
</reference>
<feature type="domain" description="RagB/SusD" evidence="6">
    <location>
        <begin position="255"/>
        <end position="552"/>
    </location>
</feature>
<evidence type="ECO:0000259" key="6">
    <source>
        <dbReference type="Pfam" id="PF07980"/>
    </source>
</evidence>
<dbReference type="CDD" id="cd08977">
    <property type="entry name" value="SusD"/>
    <property type="match status" value="1"/>
</dbReference>
<comment type="similarity">
    <text evidence="2">Belongs to the SusD family.</text>
</comment>
<dbReference type="InterPro" id="IPR033985">
    <property type="entry name" value="SusD-like_N"/>
</dbReference>
<evidence type="ECO:0000256" key="2">
    <source>
        <dbReference type="ARBA" id="ARBA00006275"/>
    </source>
</evidence>
<evidence type="ECO:0000256" key="4">
    <source>
        <dbReference type="ARBA" id="ARBA00023136"/>
    </source>
</evidence>
<name>A0A847STK4_9BACT</name>
<dbReference type="InterPro" id="IPR012944">
    <property type="entry name" value="SusD_RagB_dom"/>
</dbReference>
<dbReference type="AlphaFoldDB" id="A0A847STK4"/>
<gene>
    <name evidence="8" type="ORF">HGH91_13835</name>
</gene>
<dbReference type="InterPro" id="IPR011990">
    <property type="entry name" value="TPR-like_helical_dom_sf"/>
</dbReference>
<accession>A0A847STK4</accession>
<evidence type="ECO:0000259" key="7">
    <source>
        <dbReference type="Pfam" id="PF14322"/>
    </source>
</evidence>
<evidence type="ECO:0000313" key="8">
    <source>
        <dbReference type="EMBL" id="NLR79712.1"/>
    </source>
</evidence>
<dbReference type="Pfam" id="PF14322">
    <property type="entry name" value="SusD-like_3"/>
    <property type="match status" value="1"/>
</dbReference>
<evidence type="ECO:0000256" key="3">
    <source>
        <dbReference type="ARBA" id="ARBA00022729"/>
    </source>
</evidence>
<evidence type="ECO:0000256" key="5">
    <source>
        <dbReference type="ARBA" id="ARBA00023237"/>
    </source>
</evidence>
<keyword evidence="9" id="KW-1185">Reference proteome</keyword>
<keyword evidence="3" id="KW-0732">Signal</keyword>
<organism evidence="8 9">
    <name type="scientific">Chitinophaga eiseniae</name>
    <dbReference type="NCBI Taxonomy" id="634771"/>
    <lineage>
        <taxon>Bacteria</taxon>
        <taxon>Pseudomonadati</taxon>
        <taxon>Bacteroidota</taxon>
        <taxon>Chitinophagia</taxon>
        <taxon>Chitinophagales</taxon>
        <taxon>Chitinophagaceae</taxon>
        <taxon>Chitinophaga</taxon>
    </lineage>
</organism>
<dbReference type="RefSeq" id="WP_168739078.1">
    <property type="nucleotide sequence ID" value="NZ_JABAHZ010000003.1"/>
</dbReference>
<keyword evidence="5" id="KW-0998">Cell outer membrane</keyword>
<protein>
    <submittedName>
        <fullName evidence="8">RagB/SusD family nutrient uptake outer membrane protein</fullName>
    </submittedName>
</protein>
<dbReference type="GO" id="GO:0009279">
    <property type="term" value="C:cell outer membrane"/>
    <property type="evidence" value="ECO:0007669"/>
    <property type="project" value="UniProtKB-SubCell"/>
</dbReference>
<dbReference type="Gene3D" id="1.25.40.390">
    <property type="match status" value="1"/>
</dbReference>
<dbReference type="EMBL" id="JABAHZ010000003">
    <property type="protein sequence ID" value="NLR79712.1"/>
    <property type="molecule type" value="Genomic_DNA"/>
</dbReference>
<proteinExistence type="inferred from homology"/>
<dbReference type="Proteomes" id="UP000552864">
    <property type="component" value="Unassembled WGS sequence"/>
</dbReference>
<sequence length="561" mass="63492">MKFRYTTIYALFFLCCFTHCTKAILDKKDLGAVNESDVWKDNKLATAYVNKLYDDNLPGWNTSDAATSDEAPGGDAIMYGQLTINSFDLWSYSNIRNINILLKNIDGGTLPAATKDLLKGQAFFLRAWDYFGMVRLYGGVPLILEPQKITDNLEVPRDKTSACVAQMVADLDNAAKLLPASWTGDDLGRVTKGAALALKGRILLYYASPQFNPANDAVRWQNAYAANKMAREVLEAAGAGLYDKFANIWFDEMNKEVVFVNRYAYPDKVNDWNAATRPLSEAQNATGANHPTLEMVNAFPMKDGRPITDPAAGYDPVHYWKNRDPRFAATIAYNGCPWELSGKAGRRQWNYVGAETQFLSETGFYCKKAVDVSYSRFFTYNSSTDWVEIRFAEVLMNLAECANETGNTSEAYEILKLIRKRAGIEAGGDNLYGMKPGMNTDAMRDAIRLERKIEFAYEGKRYWDLRRWKLFEKELNGKVRHGLVITLLIPQNEFSKIQDTVNLDQNYSQYFKDSLVAVDKVFKVDFKSNYYFYPINTTHLELNGNLKQTNGWDGGAFDPLQ</sequence>
<feature type="domain" description="SusD-like N-terminal" evidence="7">
    <location>
        <begin position="59"/>
        <end position="204"/>
    </location>
</feature>